<dbReference type="Pfam" id="PF07626">
    <property type="entry name" value="PSD3"/>
    <property type="match status" value="1"/>
</dbReference>
<organism evidence="7 8">
    <name type="scientific">Thalassoglobus neptunius</name>
    <dbReference type="NCBI Taxonomy" id="1938619"/>
    <lineage>
        <taxon>Bacteria</taxon>
        <taxon>Pseudomonadati</taxon>
        <taxon>Planctomycetota</taxon>
        <taxon>Planctomycetia</taxon>
        <taxon>Planctomycetales</taxon>
        <taxon>Planctomycetaceae</taxon>
        <taxon>Thalassoglobus</taxon>
    </lineage>
</organism>
<dbReference type="AlphaFoldDB" id="A0A5C5VWN4"/>
<evidence type="ECO:0000313" key="8">
    <source>
        <dbReference type="Proteomes" id="UP000317243"/>
    </source>
</evidence>
<comment type="caution">
    <text evidence="7">The sequence shown here is derived from an EMBL/GenBank/DDBJ whole genome shotgun (WGS) entry which is preliminary data.</text>
</comment>
<proteinExistence type="predicted"/>
<reference evidence="7 8" key="1">
    <citation type="submission" date="2019-02" db="EMBL/GenBank/DDBJ databases">
        <title>Deep-cultivation of Planctomycetes and their phenomic and genomic characterization uncovers novel biology.</title>
        <authorList>
            <person name="Wiegand S."/>
            <person name="Jogler M."/>
            <person name="Boedeker C."/>
            <person name="Pinto D."/>
            <person name="Vollmers J."/>
            <person name="Rivas-Marin E."/>
            <person name="Kohn T."/>
            <person name="Peeters S.H."/>
            <person name="Heuer A."/>
            <person name="Rast P."/>
            <person name="Oberbeckmann S."/>
            <person name="Bunk B."/>
            <person name="Jeske O."/>
            <person name="Meyerdierks A."/>
            <person name="Storesund J.E."/>
            <person name="Kallscheuer N."/>
            <person name="Luecker S."/>
            <person name="Lage O.M."/>
            <person name="Pohl T."/>
            <person name="Merkel B.J."/>
            <person name="Hornburger P."/>
            <person name="Mueller R.-W."/>
            <person name="Bruemmer F."/>
            <person name="Labrenz M."/>
            <person name="Spormann A.M."/>
            <person name="Op Den Camp H."/>
            <person name="Overmann J."/>
            <person name="Amann R."/>
            <person name="Jetten M.S.M."/>
            <person name="Mascher T."/>
            <person name="Medema M.H."/>
            <person name="Devos D.P."/>
            <person name="Kaster A.-K."/>
            <person name="Ovreas L."/>
            <person name="Rohde M."/>
            <person name="Galperin M.Y."/>
            <person name="Jogler C."/>
        </authorList>
    </citation>
    <scope>NUCLEOTIDE SEQUENCE [LARGE SCALE GENOMIC DNA]</scope>
    <source>
        <strain evidence="7 8">KOR42</strain>
    </source>
</reference>
<evidence type="ECO:0000256" key="1">
    <source>
        <dbReference type="SAM" id="SignalP"/>
    </source>
</evidence>
<feature type="chain" id="PRO_5023018837" description="Planctomycete cytochrome C" evidence="1">
    <location>
        <begin position="36"/>
        <end position="652"/>
    </location>
</feature>
<feature type="domain" description="DUF1588" evidence="4">
    <location>
        <begin position="453"/>
        <end position="553"/>
    </location>
</feature>
<accession>A0A5C5VWN4</accession>
<dbReference type="InterPro" id="IPR011478">
    <property type="entry name" value="DUF1585"/>
</dbReference>
<gene>
    <name evidence="7" type="ORF">KOR42_46550</name>
</gene>
<feature type="domain" description="DUF1585" evidence="2">
    <location>
        <begin position="567"/>
        <end position="640"/>
    </location>
</feature>
<dbReference type="Pfam" id="PF07627">
    <property type="entry name" value="PSCyt3"/>
    <property type="match status" value="1"/>
</dbReference>
<evidence type="ECO:0000259" key="6">
    <source>
        <dbReference type="Pfam" id="PF07637"/>
    </source>
</evidence>
<feature type="domain" description="DUF1587" evidence="3">
    <location>
        <begin position="146"/>
        <end position="204"/>
    </location>
</feature>
<sequence precursor="true">MSCHAKNTQVPLFKYLGMCVAVLSCSMCLTLTRHAKADTDYAEQKAAAEKSFKEDVAPFIKRYCLDCHQNRRPTEAGVNFSPALPKPQDAAFHEQWKKAIARVRAHDMPPDYADRLPKDEDREAFLKGVAQIKYLSPQDPGIFIIRRLTKVEYGNTLRDLFGVTSDVAADLPDEVSGAGYLNSLSPLQIEQYLAISEKVLDEVFPNGSLPPTERQLALFGRKLSKSSELSKTDVQQIAHSLAKKAFRRPPTSEEVETLTQVFELGRENNLSHPEALRLMVKAVLVSPQFLFITPASDGEPREKIVPLDDYQLASRLSYLLWASMPDDKLMKLADQVKLRDPEVLKSQVKRLLNDPRSRALFDGFGAQWLGIDRLKNQVFDPEVFPEMTSEMKWAMYDEARLFFESIVHENQSVIRFIDADYTYLNPTLASVYGLNDQVSGPEMQRVQLENPRRGGILGMPGVLAVTSFPNRTSPVKRGVWVLEQVLGDHVPAAPPDVPALESQDQKSVANLNLRERTELHRADPVCANCHRLLDPIGFGLENYDAIGRWRDQDEHGEAIDAAGELPDGRKFSNPTELKAMIASRVDELSRNLVEKLLAYGLCRSLEGYDEIVVDELMQEIADDEYRTQTLITAVVTSYPFTHRRVEEDRSKK</sequence>
<feature type="domain" description="DUF1595" evidence="6">
    <location>
        <begin position="234"/>
        <end position="292"/>
    </location>
</feature>
<dbReference type="PROSITE" id="PS51257">
    <property type="entry name" value="PROKAR_LIPOPROTEIN"/>
    <property type="match status" value="1"/>
</dbReference>
<evidence type="ECO:0000259" key="2">
    <source>
        <dbReference type="Pfam" id="PF07624"/>
    </source>
</evidence>
<dbReference type="Pfam" id="PF07631">
    <property type="entry name" value="PSD4"/>
    <property type="match status" value="1"/>
</dbReference>
<name>A0A5C5VWN4_9PLAN</name>
<evidence type="ECO:0000259" key="3">
    <source>
        <dbReference type="Pfam" id="PF07626"/>
    </source>
</evidence>
<dbReference type="EMBL" id="SIHI01000038">
    <property type="protein sequence ID" value="TWT42800.1"/>
    <property type="molecule type" value="Genomic_DNA"/>
</dbReference>
<dbReference type="InterPro" id="IPR013039">
    <property type="entry name" value="DUF1588"/>
</dbReference>
<feature type="domain" description="DUF1592" evidence="5">
    <location>
        <begin position="307"/>
        <end position="434"/>
    </location>
</feature>
<dbReference type="InterPro" id="IPR013042">
    <property type="entry name" value="DUF1592"/>
</dbReference>
<dbReference type="Pfam" id="PF07624">
    <property type="entry name" value="PSD2"/>
    <property type="match status" value="1"/>
</dbReference>
<dbReference type="Pfam" id="PF07637">
    <property type="entry name" value="PSD5"/>
    <property type="match status" value="1"/>
</dbReference>
<keyword evidence="1" id="KW-0732">Signal</keyword>
<dbReference type="InterPro" id="IPR013036">
    <property type="entry name" value="DUF1587"/>
</dbReference>
<dbReference type="InterPro" id="IPR013043">
    <property type="entry name" value="DUF1595"/>
</dbReference>
<evidence type="ECO:0008006" key="9">
    <source>
        <dbReference type="Google" id="ProtNLM"/>
    </source>
</evidence>
<evidence type="ECO:0000259" key="4">
    <source>
        <dbReference type="Pfam" id="PF07627"/>
    </source>
</evidence>
<evidence type="ECO:0000259" key="5">
    <source>
        <dbReference type="Pfam" id="PF07631"/>
    </source>
</evidence>
<keyword evidence="8" id="KW-1185">Reference proteome</keyword>
<feature type="signal peptide" evidence="1">
    <location>
        <begin position="1"/>
        <end position="35"/>
    </location>
</feature>
<dbReference type="Proteomes" id="UP000317243">
    <property type="component" value="Unassembled WGS sequence"/>
</dbReference>
<protein>
    <recommendedName>
        <fullName evidence="9">Planctomycete cytochrome C</fullName>
    </recommendedName>
</protein>
<evidence type="ECO:0000313" key="7">
    <source>
        <dbReference type="EMBL" id="TWT42800.1"/>
    </source>
</evidence>